<dbReference type="GO" id="GO:0042393">
    <property type="term" value="F:histone binding"/>
    <property type="evidence" value="ECO:0007669"/>
    <property type="project" value="TreeGrafter"/>
</dbReference>
<feature type="region of interest" description="Disordered" evidence="7">
    <location>
        <begin position="63"/>
        <end position="86"/>
    </location>
</feature>
<proteinExistence type="predicted"/>
<evidence type="ECO:0000256" key="3">
    <source>
        <dbReference type="ARBA" id="ARBA00022771"/>
    </source>
</evidence>
<evidence type="ECO:0000259" key="8">
    <source>
        <dbReference type="PROSITE" id="PS50016"/>
    </source>
</evidence>
<dbReference type="InterPro" id="IPR019787">
    <property type="entry name" value="Znf_PHD-finger"/>
</dbReference>
<dbReference type="AlphaFoldDB" id="A0AAP0WTL8"/>
<comment type="subcellular location">
    <subcellularLocation>
        <location evidence="1">Nucleus</location>
    </subcellularLocation>
</comment>
<dbReference type="PANTHER" id="PTHR47025:SF2">
    <property type="entry name" value="AUTOIMMUNE REGULATOR"/>
    <property type="match status" value="1"/>
</dbReference>
<feature type="domain" description="PHD-type" evidence="8">
    <location>
        <begin position="513"/>
        <end position="558"/>
    </location>
</feature>
<dbReference type="CDD" id="cd15539">
    <property type="entry name" value="PHD1_AIRE"/>
    <property type="match status" value="1"/>
</dbReference>
<keyword evidence="3 6" id="KW-0863">Zinc-finger</keyword>
<evidence type="ECO:0000256" key="1">
    <source>
        <dbReference type="ARBA" id="ARBA00004123"/>
    </source>
</evidence>
<dbReference type="InterPro" id="IPR032308">
    <property type="entry name" value="TDBD"/>
</dbReference>
<dbReference type="InterPro" id="IPR011011">
    <property type="entry name" value="Znf_FYVE_PHD"/>
</dbReference>
<dbReference type="FunFam" id="3.30.40.10:FF:000494">
    <property type="entry name" value="Acyl-CoA N-acyltransferase with RING/FYVE/PHD-type zinc finger domain"/>
    <property type="match status" value="1"/>
</dbReference>
<evidence type="ECO:0000256" key="7">
    <source>
        <dbReference type="SAM" id="MobiDB-lite"/>
    </source>
</evidence>
<sequence>MRKETEKSEKACVSEDDEEMKSDVLDSVSDDEPKGHVVESVSAEGLKVDVAARPMCEEEVKKSDAVAVMSDDEPNSNLVESVSEEELKDDAVVPMCEDELKDDNQACLDESTISKEPKKDEVKSPCKAGASEGSPIAVNDGKVENAVLEKPLMRYTRLAFKTKVKPMEVSADKDAKTELVKSDEGKENGLGSSLLVTPPPKKPDINLLRQIGSRKLPTKLKEFLDIGILEGLPVKYIRGSKARRSGETGLRGVIKGSGILCFCHSCKGISVVSPTQFELHAGSSNKRPPEYIYLENGNTLRDVMNACKAPLHMLEEAIQMAIDCSSVKKSNICLNCRGSISGDATWKSKLLCNLCVELKESQPSLEIKESRASPTQTTPTTNTGDRSPIPASVPKSFDTVSKCRSSRSKSQGRLTRKDLRLHKLVFEEDILPDGTEVAYYARGQKLLVGYKKGFGILCTCCKSEVSPSQFEAHAGWASRRKPYLHIYTSNGVSLHELSISLSKGRKFSSNDNDDLCTICADGGDLLCCDGCPRAFHKECIALPSIPTGTWYCKYCQNLFQKEKFVERNANAVAAGRVAGVDPIEQITKRCIRIVKTPEAEVGGCVLCRGHDFSKSGFGPRTVILCDQCEKEFHVGCLKDHKMEDLKELPKGKWFCSTDCDGIHAALQKLVIHGEEELPESLLTVIKKKHEEKGLESSANLDIRWRLLSGKVASDETRMLLSKAVAIFHDCFDPIIDSASGRDLIPSCGLWCHNSLMNDDWKLLMICRRNIRDQEFGGMYCAILTVNSTVVSAGMIRIFGQQVAELPLVATSSECQGQVRTLVLPAADEVESIWTNKFGFNKMTQDELNKYRKDYQMMTFQGTPWLQKSVPACRIVDRSKDG</sequence>
<dbReference type="SUPFAM" id="SSF57903">
    <property type="entry name" value="FYVE/PHD zinc finger"/>
    <property type="match status" value="2"/>
</dbReference>
<dbReference type="Proteomes" id="UP001415857">
    <property type="component" value="Unassembled WGS sequence"/>
</dbReference>
<feature type="region of interest" description="Disordered" evidence="7">
    <location>
        <begin position="171"/>
        <end position="196"/>
    </location>
</feature>
<feature type="compositionally biased region" description="Basic and acidic residues" evidence="7">
    <location>
        <begin position="1"/>
        <end position="13"/>
    </location>
</feature>
<dbReference type="InterPro" id="IPR013083">
    <property type="entry name" value="Znf_RING/FYVE/PHD"/>
</dbReference>
<dbReference type="PROSITE" id="PS50016">
    <property type="entry name" value="ZF_PHD_2"/>
    <property type="match status" value="1"/>
</dbReference>
<feature type="region of interest" description="Disordered" evidence="7">
    <location>
        <begin position="366"/>
        <end position="397"/>
    </location>
</feature>
<keyword evidence="5" id="KW-0539">Nucleus</keyword>
<dbReference type="Pfam" id="PF23011">
    <property type="entry name" value="PHD-1st_NSD"/>
    <property type="match status" value="1"/>
</dbReference>
<dbReference type="PANTHER" id="PTHR47025">
    <property type="entry name" value="AUTOIMMUNE REGULATOR"/>
    <property type="match status" value="1"/>
</dbReference>
<dbReference type="InterPro" id="IPR019786">
    <property type="entry name" value="Zinc_finger_PHD-type_CS"/>
</dbReference>
<evidence type="ECO:0000256" key="5">
    <source>
        <dbReference type="ARBA" id="ARBA00023242"/>
    </source>
</evidence>
<name>A0AAP0WTL8_LIQFO</name>
<evidence type="ECO:0000256" key="2">
    <source>
        <dbReference type="ARBA" id="ARBA00022723"/>
    </source>
</evidence>
<dbReference type="GO" id="GO:0003682">
    <property type="term" value="F:chromatin binding"/>
    <property type="evidence" value="ECO:0007669"/>
    <property type="project" value="TreeGrafter"/>
</dbReference>
<dbReference type="InterPro" id="IPR059153">
    <property type="entry name" value="NSD_PHD-1st"/>
</dbReference>
<dbReference type="Gene3D" id="3.30.40.10">
    <property type="entry name" value="Zinc/RING finger domain, C3HC4 (zinc finger)"/>
    <property type="match status" value="2"/>
</dbReference>
<organism evidence="9 10">
    <name type="scientific">Liquidambar formosana</name>
    <name type="common">Formosan gum</name>
    <dbReference type="NCBI Taxonomy" id="63359"/>
    <lineage>
        <taxon>Eukaryota</taxon>
        <taxon>Viridiplantae</taxon>
        <taxon>Streptophyta</taxon>
        <taxon>Embryophyta</taxon>
        <taxon>Tracheophyta</taxon>
        <taxon>Spermatophyta</taxon>
        <taxon>Magnoliopsida</taxon>
        <taxon>eudicotyledons</taxon>
        <taxon>Gunneridae</taxon>
        <taxon>Pentapetalae</taxon>
        <taxon>Saxifragales</taxon>
        <taxon>Altingiaceae</taxon>
        <taxon>Liquidambar</taxon>
    </lineage>
</organism>
<dbReference type="GO" id="GO:0045944">
    <property type="term" value="P:positive regulation of transcription by RNA polymerase II"/>
    <property type="evidence" value="ECO:0007669"/>
    <property type="project" value="TreeGrafter"/>
</dbReference>
<feature type="region of interest" description="Disordered" evidence="7">
    <location>
        <begin position="102"/>
        <end position="132"/>
    </location>
</feature>
<protein>
    <recommendedName>
        <fullName evidence="8">PHD-type domain-containing protein</fullName>
    </recommendedName>
</protein>
<gene>
    <name evidence="9" type="ORF">L1049_012912</name>
</gene>
<comment type="caution">
    <text evidence="9">The sequence shown here is derived from an EMBL/GenBank/DDBJ whole genome shotgun (WGS) entry which is preliminary data.</text>
</comment>
<reference evidence="9 10" key="1">
    <citation type="journal article" date="2024" name="Plant J.">
        <title>Genome sequences and population genomics reveal climatic adaptation and genomic divergence between two closely related sweetgum species.</title>
        <authorList>
            <person name="Xu W.Q."/>
            <person name="Ren C.Q."/>
            <person name="Zhang X.Y."/>
            <person name="Comes H.P."/>
            <person name="Liu X.H."/>
            <person name="Li Y.G."/>
            <person name="Kettle C.J."/>
            <person name="Jalonen R."/>
            <person name="Gaisberger H."/>
            <person name="Ma Y.Z."/>
            <person name="Qiu Y.X."/>
        </authorList>
    </citation>
    <scope>NUCLEOTIDE SEQUENCE [LARGE SCALE GENOMIC DNA]</scope>
    <source>
        <strain evidence="9">Hangzhou</strain>
    </source>
</reference>
<dbReference type="SMART" id="SM00249">
    <property type="entry name" value="PHD"/>
    <property type="match status" value="2"/>
</dbReference>
<accession>A0AAP0WTL8</accession>
<dbReference type="PROSITE" id="PS01359">
    <property type="entry name" value="ZF_PHD_1"/>
    <property type="match status" value="1"/>
</dbReference>
<keyword evidence="4" id="KW-0862">Zinc</keyword>
<evidence type="ECO:0000256" key="4">
    <source>
        <dbReference type="ARBA" id="ARBA00022833"/>
    </source>
</evidence>
<dbReference type="GO" id="GO:0000977">
    <property type="term" value="F:RNA polymerase II transcription regulatory region sequence-specific DNA binding"/>
    <property type="evidence" value="ECO:0007669"/>
    <property type="project" value="TreeGrafter"/>
</dbReference>
<evidence type="ECO:0000313" key="10">
    <source>
        <dbReference type="Proteomes" id="UP001415857"/>
    </source>
</evidence>
<dbReference type="EMBL" id="JBBPBK010000008">
    <property type="protein sequence ID" value="KAK9279234.1"/>
    <property type="molecule type" value="Genomic_DNA"/>
</dbReference>
<feature type="compositionally biased region" description="Low complexity" evidence="7">
    <location>
        <begin position="374"/>
        <end position="383"/>
    </location>
</feature>
<dbReference type="InterPro" id="IPR056511">
    <property type="entry name" value="IDM1_C"/>
</dbReference>
<dbReference type="Pfam" id="PF16135">
    <property type="entry name" value="TDBD"/>
    <property type="match status" value="2"/>
</dbReference>
<feature type="region of interest" description="Disordered" evidence="7">
    <location>
        <begin position="1"/>
        <end position="40"/>
    </location>
</feature>
<dbReference type="FunFam" id="3.30.40.10:FF:000506">
    <property type="entry name" value="Acyl-CoA N-acyltransferase with RING/FYVE/PHD-type zinc finger domain"/>
    <property type="match status" value="1"/>
</dbReference>
<evidence type="ECO:0000313" key="9">
    <source>
        <dbReference type="EMBL" id="KAK9279234.1"/>
    </source>
</evidence>
<dbReference type="GO" id="GO:0005634">
    <property type="term" value="C:nucleus"/>
    <property type="evidence" value="ECO:0007669"/>
    <property type="project" value="UniProtKB-SubCell"/>
</dbReference>
<evidence type="ECO:0000256" key="6">
    <source>
        <dbReference type="PROSITE-ProRule" id="PRU00146"/>
    </source>
</evidence>
<dbReference type="Pfam" id="PF23209">
    <property type="entry name" value="IDM1_C"/>
    <property type="match status" value="1"/>
</dbReference>
<feature type="compositionally biased region" description="Basic and acidic residues" evidence="7">
    <location>
        <begin position="171"/>
        <end position="187"/>
    </location>
</feature>
<feature type="compositionally biased region" description="Basic and acidic residues" evidence="7">
    <location>
        <begin position="112"/>
        <end position="124"/>
    </location>
</feature>
<dbReference type="GO" id="GO:0008270">
    <property type="term" value="F:zinc ion binding"/>
    <property type="evidence" value="ECO:0007669"/>
    <property type="project" value="UniProtKB-KW"/>
</dbReference>
<keyword evidence="2" id="KW-0479">Metal-binding</keyword>
<dbReference type="InterPro" id="IPR001965">
    <property type="entry name" value="Znf_PHD"/>
</dbReference>
<keyword evidence="10" id="KW-1185">Reference proteome</keyword>